<dbReference type="PANTHER" id="PTHR43308">
    <property type="entry name" value="OUTER MEMBRANE PROTEIN ALPHA-RELATED"/>
    <property type="match status" value="1"/>
</dbReference>
<keyword evidence="4" id="KW-1185">Reference proteome</keyword>
<protein>
    <submittedName>
        <fullName evidence="3">S-layer homology domain-containing protein</fullName>
    </submittedName>
</protein>
<dbReference type="PROSITE" id="PS51272">
    <property type="entry name" value="SLH"/>
    <property type="match status" value="3"/>
</dbReference>
<evidence type="ECO:0000259" key="2">
    <source>
        <dbReference type="PROSITE" id="PS51272"/>
    </source>
</evidence>
<dbReference type="EMBL" id="SZPT01000001">
    <property type="protein sequence ID" value="TKI50579.1"/>
    <property type="molecule type" value="Genomic_DNA"/>
</dbReference>
<dbReference type="Pfam" id="PF00395">
    <property type="entry name" value="SLH"/>
    <property type="match status" value="3"/>
</dbReference>
<organism evidence="3 4">
    <name type="scientific">Lysinibacillus tabacifolii</name>
    <dbReference type="NCBI Taxonomy" id="1173107"/>
    <lineage>
        <taxon>Bacteria</taxon>
        <taxon>Bacillati</taxon>
        <taxon>Bacillota</taxon>
        <taxon>Bacilli</taxon>
        <taxon>Bacillales</taxon>
        <taxon>Bacillaceae</taxon>
        <taxon>Lysinibacillus</taxon>
    </lineage>
</organism>
<comment type="caution">
    <text evidence="3">The sequence shown here is derived from an EMBL/GenBank/DDBJ whole genome shotgun (WGS) entry which is preliminary data.</text>
</comment>
<evidence type="ECO:0000313" key="3">
    <source>
        <dbReference type="EMBL" id="TKI50579.1"/>
    </source>
</evidence>
<keyword evidence="1" id="KW-0732">Signal</keyword>
<gene>
    <name evidence="3" type="ORF">FC748_05040</name>
</gene>
<evidence type="ECO:0000313" key="4">
    <source>
        <dbReference type="Proteomes" id="UP000308330"/>
    </source>
</evidence>
<dbReference type="InterPro" id="IPR051465">
    <property type="entry name" value="Cell_Envelope_Struct_Comp"/>
</dbReference>
<sequence>MNKGRLIITVISIVFIALFVIIEPVKAVYNYTFTVTPKVSSTTQVDASFSDVYSKNTHSTAILTLASQGVIELTDGTFKPTQAITREQAVAWLNRTFKLEKIRSYSGFKDVDKSNKYYEDIVSAYEAGVIDGSQGNFSGGNSISRGQMAKILIEALGLDVTKVGKSPFRDTTDQWFENYATVLYELEITTGTTPTTFSPYDNVTRQQFASFLYRALQKFEMQQEQETPENEFYTDEAPTVVMTGVEAINVIKNKEYMKWLDSSADKVSLSRDEYRKNFSKQFTEYWDRSQLFRDFYANDILTSLLKRGYGPNYNPVFSTLYSSSVMLSDDTTSSTIIGDFLGYSMKISLSSFPKNSYDSFEISFDYLNDKSLEDALDVIHTMFPHLEIDNVLKDQVNIIRSNSDEILPIIQDWIDTGSKGDLYLWKSDLANSVTFLEDSRDKEIGIKPISIYDKYGIDPLPEGWFIRLGVRTTAFGIPLGRIEMEIPK</sequence>
<proteinExistence type="predicted"/>
<dbReference type="Proteomes" id="UP000308330">
    <property type="component" value="Unassembled WGS sequence"/>
</dbReference>
<dbReference type="RefSeq" id="WP_108030181.1">
    <property type="nucleotide sequence ID" value="NZ_PYUE01000003.1"/>
</dbReference>
<reference evidence="3 4" key="1">
    <citation type="submission" date="2019-04" db="EMBL/GenBank/DDBJ databases">
        <title>Lysinibacillus genome sequencing.</title>
        <authorList>
            <person name="Dunlap C."/>
        </authorList>
    </citation>
    <scope>NUCLEOTIDE SEQUENCE [LARGE SCALE GENOMIC DNA]</scope>
    <source>
        <strain evidence="3 4">KCTC 33042</strain>
    </source>
</reference>
<feature type="domain" description="SLH" evidence="2">
    <location>
        <begin position="45"/>
        <end position="103"/>
    </location>
</feature>
<accession>A0ABY2T3F6</accession>
<dbReference type="InterPro" id="IPR001119">
    <property type="entry name" value="SLH_dom"/>
</dbReference>
<dbReference type="PANTHER" id="PTHR43308:SF5">
    <property type="entry name" value="S-LAYER PROTEIN _ PEPTIDOGLYCAN ENDO-BETA-N-ACETYLGLUCOSAMINIDASE"/>
    <property type="match status" value="1"/>
</dbReference>
<name>A0ABY2T3F6_9BACI</name>
<evidence type="ECO:0000256" key="1">
    <source>
        <dbReference type="ARBA" id="ARBA00022729"/>
    </source>
</evidence>
<feature type="domain" description="SLH" evidence="2">
    <location>
        <begin position="163"/>
        <end position="226"/>
    </location>
</feature>
<feature type="domain" description="SLH" evidence="2">
    <location>
        <begin position="104"/>
        <end position="162"/>
    </location>
</feature>